<dbReference type="UniPathway" id="UPA00557">
    <property type="reaction ID" value="UER00614"/>
</dbReference>
<keyword evidence="11 18" id="KW-0812">Transmembrane</keyword>
<evidence type="ECO:0000256" key="8">
    <source>
        <dbReference type="ARBA" id="ARBA00022475"/>
    </source>
</evidence>
<feature type="transmembrane region" description="Helical" evidence="20">
    <location>
        <begin position="160"/>
        <end position="179"/>
    </location>
</feature>
<keyword evidence="14" id="KW-0443">Lipid metabolism</keyword>
<keyword evidence="12 18" id="KW-0548">Nucleotidyltransferase</keyword>
<gene>
    <name evidence="21" type="ORF">EXU32_09685</name>
</gene>
<dbReference type="STRING" id="1216970.GCA_001570985_01677"/>
<reference evidence="21 22" key="1">
    <citation type="submission" date="2019-02" db="EMBL/GenBank/DDBJ databases">
        <title>Genomic data mining of an Antarctic deep-sea actinobacterium, Janibacterlimosus P3-3-X1.</title>
        <authorList>
            <person name="Liao L."/>
            <person name="Chen B."/>
        </authorList>
    </citation>
    <scope>NUCLEOTIDE SEQUENCE [LARGE SCALE GENOMIC DNA]</scope>
    <source>
        <strain evidence="21 22">P3-3-X1</strain>
    </source>
</reference>
<dbReference type="PANTHER" id="PTHR46382">
    <property type="entry name" value="PHOSPHATIDATE CYTIDYLYLTRANSFERASE"/>
    <property type="match status" value="1"/>
</dbReference>
<dbReference type="Proteomes" id="UP000290408">
    <property type="component" value="Chromosome"/>
</dbReference>
<keyword evidence="15 20" id="KW-0472">Membrane</keyword>
<accession>A0A4P6MX21</accession>
<feature type="transmembrane region" description="Helical" evidence="20">
    <location>
        <begin position="73"/>
        <end position="98"/>
    </location>
</feature>
<evidence type="ECO:0000256" key="4">
    <source>
        <dbReference type="ARBA" id="ARBA00005189"/>
    </source>
</evidence>
<dbReference type="EC" id="2.7.7.41" evidence="6 18"/>
<organism evidence="21 22">
    <name type="scientific">Janibacter limosus</name>
    <dbReference type="NCBI Taxonomy" id="53458"/>
    <lineage>
        <taxon>Bacteria</taxon>
        <taxon>Bacillati</taxon>
        <taxon>Actinomycetota</taxon>
        <taxon>Actinomycetes</taxon>
        <taxon>Micrococcales</taxon>
        <taxon>Intrasporangiaceae</taxon>
        <taxon>Janibacter</taxon>
    </lineage>
</organism>
<evidence type="ECO:0000256" key="13">
    <source>
        <dbReference type="ARBA" id="ARBA00022989"/>
    </source>
</evidence>
<dbReference type="GO" id="GO:0005886">
    <property type="term" value="C:plasma membrane"/>
    <property type="evidence" value="ECO:0007669"/>
    <property type="project" value="UniProtKB-SubCell"/>
</dbReference>
<comment type="pathway">
    <text evidence="3 18">Phospholipid metabolism; CDP-diacylglycerol biosynthesis; CDP-diacylglycerol from sn-glycerol 3-phosphate: step 3/3.</text>
</comment>
<keyword evidence="17" id="KW-1208">Phospholipid metabolism</keyword>
<dbReference type="Pfam" id="PF01148">
    <property type="entry name" value="CTP_transf_1"/>
    <property type="match status" value="1"/>
</dbReference>
<dbReference type="GO" id="GO:0016024">
    <property type="term" value="P:CDP-diacylglycerol biosynthetic process"/>
    <property type="evidence" value="ECO:0007669"/>
    <property type="project" value="UniProtKB-UniPathway"/>
</dbReference>
<comment type="catalytic activity">
    <reaction evidence="1 18">
        <text>a 1,2-diacyl-sn-glycero-3-phosphate + CTP + H(+) = a CDP-1,2-diacyl-sn-glycerol + diphosphate</text>
        <dbReference type="Rhea" id="RHEA:16229"/>
        <dbReference type="ChEBI" id="CHEBI:15378"/>
        <dbReference type="ChEBI" id="CHEBI:33019"/>
        <dbReference type="ChEBI" id="CHEBI:37563"/>
        <dbReference type="ChEBI" id="CHEBI:58332"/>
        <dbReference type="ChEBI" id="CHEBI:58608"/>
        <dbReference type="EC" id="2.7.7.41"/>
    </reaction>
</comment>
<evidence type="ECO:0000313" key="21">
    <source>
        <dbReference type="EMBL" id="QBF46497.1"/>
    </source>
</evidence>
<evidence type="ECO:0000256" key="12">
    <source>
        <dbReference type="ARBA" id="ARBA00022695"/>
    </source>
</evidence>
<evidence type="ECO:0000256" key="7">
    <source>
        <dbReference type="ARBA" id="ARBA00019373"/>
    </source>
</evidence>
<evidence type="ECO:0000256" key="2">
    <source>
        <dbReference type="ARBA" id="ARBA00004651"/>
    </source>
</evidence>
<comment type="subcellular location">
    <subcellularLocation>
        <location evidence="2">Cell membrane</location>
        <topology evidence="2">Multi-pass membrane protein</topology>
    </subcellularLocation>
</comment>
<evidence type="ECO:0000256" key="17">
    <source>
        <dbReference type="ARBA" id="ARBA00023264"/>
    </source>
</evidence>
<feature type="transmembrane region" description="Helical" evidence="20">
    <location>
        <begin position="104"/>
        <end position="122"/>
    </location>
</feature>
<evidence type="ECO:0000256" key="19">
    <source>
        <dbReference type="SAM" id="MobiDB-lite"/>
    </source>
</evidence>
<keyword evidence="22" id="KW-1185">Reference proteome</keyword>
<dbReference type="InterPro" id="IPR000374">
    <property type="entry name" value="PC_trans"/>
</dbReference>
<proteinExistence type="inferred from homology"/>
<evidence type="ECO:0000313" key="22">
    <source>
        <dbReference type="Proteomes" id="UP000290408"/>
    </source>
</evidence>
<dbReference type="PROSITE" id="PS01315">
    <property type="entry name" value="CDS"/>
    <property type="match status" value="1"/>
</dbReference>
<evidence type="ECO:0000256" key="6">
    <source>
        <dbReference type="ARBA" id="ARBA00012487"/>
    </source>
</evidence>
<dbReference type="PANTHER" id="PTHR46382:SF1">
    <property type="entry name" value="PHOSPHATIDATE CYTIDYLYLTRANSFERASE"/>
    <property type="match status" value="1"/>
</dbReference>
<dbReference type="GO" id="GO:0004605">
    <property type="term" value="F:phosphatidate cytidylyltransferase activity"/>
    <property type="evidence" value="ECO:0007669"/>
    <property type="project" value="UniProtKB-EC"/>
</dbReference>
<protein>
    <recommendedName>
        <fullName evidence="7 18">Phosphatidate cytidylyltransferase</fullName>
        <ecNumber evidence="6 18">2.7.7.41</ecNumber>
    </recommendedName>
</protein>
<feature type="region of interest" description="Disordered" evidence="19">
    <location>
        <begin position="1"/>
        <end position="25"/>
    </location>
</feature>
<keyword evidence="16" id="KW-0594">Phospholipid biosynthesis</keyword>
<comment type="pathway">
    <text evidence="4">Lipid metabolism.</text>
</comment>
<keyword evidence="8" id="KW-1003">Cell membrane</keyword>
<keyword evidence="13 20" id="KW-1133">Transmembrane helix</keyword>
<feature type="compositionally biased region" description="Low complexity" evidence="19">
    <location>
        <begin position="14"/>
        <end position="25"/>
    </location>
</feature>
<dbReference type="OrthoDB" id="9799199at2"/>
<dbReference type="KEGG" id="jli:EXU32_09685"/>
<evidence type="ECO:0000256" key="1">
    <source>
        <dbReference type="ARBA" id="ARBA00001698"/>
    </source>
</evidence>
<evidence type="ECO:0000256" key="10">
    <source>
        <dbReference type="ARBA" id="ARBA00022679"/>
    </source>
</evidence>
<keyword evidence="10 18" id="KW-0808">Transferase</keyword>
<evidence type="ECO:0000256" key="11">
    <source>
        <dbReference type="ARBA" id="ARBA00022692"/>
    </source>
</evidence>
<evidence type="ECO:0000256" key="20">
    <source>
        <dbReference type="SAM" id="Phobius"/>
    </source>
</evidence>
<dbReference type="EMBL" id="CP036164">
    <property type="protein sequence ID" value="QBF46497.1"/>
    <property type="molecule type" value="Genomic_DNA"/>
</dbReference>
<feature type="transmembrane region" description="Helical" evidence="20">
    <location>
        <begin position="200"/>
        <end position="218"/>
    </location>
</feature>
<comment type="similarity">
    <text evidence="5 18">Belongs to the CDS family.</text>
</comment>
<evidence type="ECO:0000256" key="16">
    <source>
        <dbReference type="ARBA" id="ARBA00023209"/>
    </source>
</evidence>
<evidence type="ECO:0000256" key="5">
    <source>
        <dbReference type="ARBA" id="ARBA00010185"/>
    </source>
</evidence>
<evidence type="ECO:0000256" key="15">
    <source>
        <dbReference type="ARBA" id="ARBA00023136"/>
    </source>
</evidence>
<evidence type="ECO:0000256" key="3">
    <source>
        <dbReference type="ARBA" id="ARBA00005119"/>
    </source>
</evidence>
<feature type="transmembrane region" description="Helical" evidence="20">
    <location>
        <begin position="33"/>
        <end position="66"/>
    </location>
</feature>
<evidence type="ECO:0000256" key="9">
    <source>
        <dbReference type="ARBA" id="ARBA00022516"/>
    </source>
</evidence>
<feature type="transmembrane region" description="Helical" evidence="20">
    <location>
        <begin position="134"/>
        <end position="154"/>
    </location>
</feature>
<evidence type="ECO:0000256" key="14">
    <source>
        <dbReference type="ARBA" id="ARBA00023098"/>
    </source>
</evidence>
<dbReference type="RefSeq" id="WP_130629718.1">
    <property type="nucleotide sequence ID" value="NZ_CP036164.1"/>
</dbReference>
<name>A0A4P6MX21_9MICO</name>
<keyword evidence="9" id="KW-0444">Lipid biosynthesis</keyword>
<sequence length="291" mass="30003">MTEPQPATRRSIKAAAPAPAGPSSRAGRNLPVAIASGVVLGILVAGTLVIHPVAFAVVVCVAMVVAVWEMRQALAVGGLFAPFAPIAIGAVSMIAAAYVRGAEALVFAAALTLVATLIWRVADGMTGALRDVGAGALILLYPCFLAGFAAMMLAEPQGQWRIFVFIITTVFSDIGGYAFGVLLGKHPMAPKLSPKKSWEGFAGSVLSCAVVGAIVIPLTLDGAWWQGAVLGALVAPAATIGDLIESSLKRNLGIKDMSNIIPGHGGLMDRLDSLVMVVPLVWVALRIIAPH</sequence>
<dbReference type="AlphaFoldDB" id="A0A4P6MX21"/>
<evidence type="ECO:0000256" key="18">
    <source>
        <dbReference type="RuleBase" id="RU003938"/>
    </source>
</evidence>